<comment type="caution">
    <text evidence="2">The sequence shown here is derived from an EMBL/GenBank/DDBJ whole genome shotgun (WGS) entry which is preliminary data.</text>
</comment>
<name>A0ABM8XNG8_9BURK</name>
<evidence type="ECO:0000313" key="2">
    <source>
        <dbReference type="EMBL" id="CAG9181791.1"/>
    </source>
</evidence>
<feature type="region of interest" description="Disordered" evidence="1">
    <location>
        <begin position="1"/>
        <end position="43"/>
    </location>
</feature>
<reference evidence="2 3" key="1">
    <citation type="submission" date="2021-08" db="EMBL/GenBank/DDBJ databases">
        <authorList>
            <person name="Peeters C."/>
        </authorList>
    </citation>
    <scope>NUCLEOTIDE SEQUENCE [LARGE SCALE GENOMIC DNA]</scope>
    <source>
        <strain evidence="2 3">LMG 23992</strain>
    </source>
</reference>
<sequence length="43" mass="4610">MKLTRPIQRRPRAGGDPAAFAGVSNTLDSRLRGNDGEMRGGKV</sequence>
<evidence type="ECO:0000256" key="1">
    <source>
        <dbReference type="SAM" id="MobiDB-lite"/>
    </source>
</evidence>
<dbReference type="EMBL" id="CAJZAI010000015">
    <property type="protein sequence ID" value="CAG9181791.1"/>
    <property type="molecule type" value="Genomic_DNA"/>
</dbReference>
<protein>
    <submittedName>
        <fullName evidence="2">Uncharacterized protein</fullName>
    </submittedName>
</protein>
<accession>A0ABM8XNG8</accession>
<dbReference type="Proteomes" id="UP000727654">
    <property type="component" value="Unassembled WGS sequence"/>
</dbReference>
<gene>
    <name evidence="2" type="ORF">LMG23992_04587</name>
</gene>
<proteinExistence type="predicted"/>
<keyword evidence="3" id="KW-1185">Reference proteome</keyword>
<feature type="compositionally biased region" description="Basic and acidic residues" evidence="1">
    <location>
        <begin position="29"/>
        <end position="43"/>
    </location>
</feature>
<evidence type="ECO:0000313" key="3">
    <source>
        <dbReference type="Proteomes" id="UP000727654"/>
    </source>
</evidence>
<organism evidence="2 3">
    <name type="scientific">Cupriavidus laharis</name>
    <dbReference type="NCBI Taxonomy" id="151654"/>
    <lineage>
        <taxon>Bacteria</taxon>
        <taxon>Pseudomonadati</taxon>
        <taxon>Pseudomonadota</taxon>
        <taxon>Betaproteobacteria</taxon>
        <taxon>Burkholderiales</taxon>
        <taxon>Burkholderiaceae</taxon>
        <taxon>Cupriavidus</taxon>
    </lineage>
</organism>